<accession>T1BGS7</accession>
<evidence type="ECO:0000256" key="3">
    <source>
        <dbReference type="ARBA" id="ARBA00023157"/>
    </source>
</evidence>
<dbReference type="Pfam" id="PF25023">
    <property type="entry name" value="TEN_YD-shell"/>
    <property type="match status" value="1"/>
</dbReference>
<gene>
    <name evidence="5" type="ORF">B1A_12412</name>
</gene>
<feature type="domain" description="Teneurin-like YD-shell" evidence="4">
    <location>
        <begin position="9"/>
        <end position="168"/>
    </location>
</feature>
<evidence type="ECO:0000256" key="2">
    <source>
        <dbReference type="ARBA" id="ARBA00022737"/>
    </source>
</evidence>
<evidence type="ECO:0000313" key="5">
    <source>
        <dbReference type="EMBL" id="EQD53350.1"/>
    </source>
</evidence>
<keyword evidence="3" id="KW-1015">Disulfide bond</keyword>
<dbReference type="EMBL" id="AUZX01009016">
    <property type="protein sequence ID" value="EQD53350.1"/>
    <property type="molecule type" value="Genomic_DNA"/>
</dbReference>
<evidence type="ECO:0000256" key="1">
    <source>
        <dbReference type="ARBA" id="ARBA00022536"/>
    </source>
</evidence>
<dbReference type="PANTHER" id="PTHR11219">
    <property type="entry name" value="TENEURIN AND N-ACETYLGLUCOSAMINE-1-PHOSPHODIESTER ALPHA-N-ACETYLGLUCOSAMINIDASE"/>
    <property type="match status" value="1"/>
</dbReference>
<name>T1BGS7_9ZZZZ</name>
<sequence length="169" mass="17610">TALSVDGTATNYGYDADGLLTQAGNLAVTRDAQNGRITGTTAGDVSTARTYDGFGAVASLDTNTGTTPLYQTSYTRDADGRITQAVVDQNGTTTTWGYGYDSRGRLASVSENGSVIDTYGYDANGNRISENGQMVATYNADDQLTSYNGVTYSYAADGSLASAGSTTYR</sequence>
<reference evidence="5" key="2">
    <citation type="journal article" date="2014" name="ISME J.">
        <title>Microbial stratification in low pH oxic and suboxic macroscopic growths along an acid mine drainage.</title>
        <authorList>
            <person name="Mendez-Garcia C."/>
            <person name="Mesa V."/>
            <person name="Sprenger R.R."/>
            <person name="Richter M."/>
            <person name="Diez M.S."/>
            <person name="Solano J."/>
            <person name="Bargiela R."/>
            <person name="Golyshina O.V."/>
            <person name="Manteca A."/>
            <person name="Ramos J.L."/>
            <person name="Gallego J.R."/>
            <person name="Llorente I."/>
            <person name="Martins Dos Santos V.A."/>
            <person name="Jensen O.N."/>
            <person name="Pelaez A.I."/>
            <person name="Sanchez J."/>
            <person name="Ferrer M."/>
        </authorList>
    </citation>
    <scope>NUCLEOTIDE SEQUENCE</scope>
</reference>
<protein>
    <submittedName>
        <fullName evidence="5">YD repeat-containing protein</fullName>
    </submittedName>
</protein>
<reference evidence="5" key="1">
    <citation type="submission" date="2013-08" db="EMBL/GenBank/DDBJ databases">
        <authorList>
            <person name="Mendez C."/>
            <person name="Richter M."/>
            <person name="Ferrer M."/>
            <person name="Sanchez J."/>
        </authorList>
    </citation>
    <scope>NUCLEOTIDE SEQUENCE</scope>
</reference>
<dbReference type="InterPro" id="IPR051216">
    <property type="entry name" value="Teneurin"/>
</dbReference>
<dbReference type="Gene3D" id="2.180.10.10">
    <property type="entry name" value="RHS repeat-associated core"/>
    <property type="match status" value="2"/>
</dbReference>
<dbReference type="PANTHER" id="PTHR11219:SF69">
    <property type="entry name" value="TENEURIN-A"/>
    <property type="match status" value="1"/>
</dbReference>
<dbReference type="InterPro" id="IPR056823">
    <property type="entry name" value="TEN-like_YD-shell"/>
</dbReference>
<feature type="non-terminal residue" evidence="5">
    <location>
        <position position="1"/>
    </location>
</feature>
<dbReference type="AlphaFoldDB" id="T1BGS7"/>
<dbReference type="InterPro" id="IPR006530">
    <property type="entry name" value="YD"/>
</dbReference>
<proteinExistence type="predicted"/>
<evidence type="ECO:0000259" key="4">
    <source>
        <dbReference type="Pfam" id="PF25023"/>
    </source>
</evidence>
<feature type="non-terminal residue" evidence="5">
    <location>
        <position position="169"/>
    </location>
</feature>
<organism evidence="5">
    <name type="scientific">mine drainage metagenome</name>
    <dbReference type="NCBI Taxonomy" id="410659"/>
    <lineage>
        <taxon>unclassified sequences</taxon>
        <taxon>metagenomes</taxon>
        <taxon>ecological metagenomes</taxon>
    </lineage>
</organism>
<keyword evidence="2" id="KW-0677">Repeat</keyword>
<keyword evidence="1" id="KW-0245">EGF-like domain</keyword>
<dbReference type="NCBIfam" id="TIGR01643">
    <property type="entry name" value="YD_repeat_2x"/>
    <property type="match status" value="1"/>
</dbReference>
<comment type="caution">
    <text evidence="5">The sequence shown here is derived from an EMBL/GenBank/DDBJ whole genome shotgun (WGS) entry which is preliminary data.</text>
</comment>